<evidence type="ECO:0000259" key="4">
    <source>
        <dbReference type="PROSITE" id="PS51161"/>
    </source>
</evidence>
<dbReference type="GO" id="GO:0031250">
    <property type="term" value="C:anaerobic ribonucleoside-triphosphate reductase complex"/>
    <property type="evidence" value="ECO:0007669"/>
    <property type="project" value="TreeGrafter"/>
</dbReference>
<dbReference type="GO" id="GO:0004748">
    <property type="term" value="F:ribonucleoside-diphosphate reductase activity, thioredoxin disulfide as acceptor"/>
    <property type="evidence" value="ECO:0007669"/>
    <property type="project" value="UniProtKB-EC"/>
</dbReference>
<dbReference type="InterPro" id="IPR005144">
    <property type="entry name" value="ATP-cone_dom"/>
</dbReference>
<organism evidence="5 6">
    <name type="scientific">Teichococcus wenyumeiae</name>
    <dbReference type="NCBI Taxonomy" id="2478470"/>
    <lineage>
        <taxon>Bacteria</taxon>
        <taxon>Pseudomonadati</taxon>
        <taxon>Pseudomonadota</taxon>
        <taxon>Alphaproteobacteria</taxon>
        <taxon>Acetobacterales</taxon>
        <taxon>Roseomonadaceae</taxon>
        <taxon>Roseomonas</taxon>
    </lineage>
</organism>
<dbReference type="Proteomes" id="UP000278036">
    <property type="component" value="Unassembled WGS sequence"/>
</dbReference>
<keyword evidence="1 3" id="KW-0547">Nucleotide-binding</keyword>
<protein>
    <submittedName>
        <fullName evidence="5">Ribonucleoside-diphosphate reductase subunit alpha</fullName>
        <ecNumber evidence="5">1.17.4.1</ecNumber>
    </submittedName>
</protein>
<dbReference type="PANTHER" id="PTHR21075">
    <property type="entry name" value="ANAEROBIC RIBONUCLEOSIDE-TRIPHOSPHATE REDUCTASE"/>
    <property type="match status" value="1"/>
</dbReference>
<dbReference type="PROSITE" id="PS51161">
    <property type="entry name" value="ATP_CONE"/>
    <property type="match status" value="1"/>
</dbReference>
<dbReference type="Pfam" id="PF03477">
    <property type="entry name" value="ATP-cone"/>
    <property type="match status" value="1"/>
</dbReference>
<feature type="non-terminal residue" evidence="5">
    <location>
        <position position="140"/>
    </location>
</feature>
<keyword evidence="5" id="KW-0560">Oxidoreductase</keyword>
<comment type="caution">
    <text evidence="5">The sequence shown here is derived from an EMBL/GenBank/DDBJ whole genome shotgun (WGS) entry which is preliminary data.</text>
</comment>
<sequence length="140" mass="15380">MPDTHLAARPVTTTLQILRRDGRPASFDPGKISRAMTKAFLAVEGASAAASHRIHEVVEELTEQVVAALTRHGTQTLHIEDIQDQVELALMRNGHHKVARAYVLYREDRKRERAAAAQVPAAPVLHVRGADGTLRPLDEA</sequence>
<dbReference type="GO" id="GO:0005524">
    <property type="term" value="F:ATP binding"/>
    <property type="evidence" value="ECO:0007669"/>
    <property type="project" value="UniProtKB-UniRule"/>
</dbReference>
<evidence type="ECO:0000256" key="2">
    <source>
        <dbReference type="ARBA" id="ARBA00022840"/>
    </source>
</evidence>
<dbReference type="RefSeq" id="WP_267898477.1">
    <property type="nucleotide sequence ID" value="NZ_RAQU01000166.1"/>
</dbReference>
<evidence type="ECO:0000313" key="6">
    <source>
        <dbReference type="Proteomes" id="UP000278036"/>
    </source>
</evidence>
<evidence type="ECO:0000256" key="3">
    <source>
        <dbReference type="PROSITE-ProRule" id="PRU00492"/>
    </source>
</evidence>
<feature type="domain" description="ATP-cone" evidence="4">
    <location>
        <begin position="15"/>
        <end position="113"/>
    </location>
</feature>
<name>A0A3A9J502_9PROT</name>
<dbReference type="GO" id="GO:0009265">
    <property type="term" value="P:2'-deoxyribonucleotide biosynthetic process"/>
    <property type="evidence" value="ECO:0007669"/>
    <property type="project" value="TreeGrafter"/>
</dbReference>
<dbReference type="PANTHER" id="PTHR21075:SF0">
    <property type="entry name" value="ANAEROBIC RIBONUCLEOSIDE-TRIPHOSPHATE REDUCTASE"/>
    <property type="match status" value="1"/>
</dbReference>
<dbReference type="EMBL" id="RAQU01000166">
    <property type="protein sequence ID" value="RKK02277.1"/>
    <property type="molecule type" value="Genomic_DNA"/>
</dbReference>
<dbReference type="GO" id="GO:0008998">
    <property type="term" value="F:ribonucleoside-triphosphate reductase (thioredoxin) activity"/>
    <property type="evidence" value="ECO:0007669"/>
    <property type="project" value="TreeGrafter"/>
</dbReference>
<proteinExistence type="predicted"/>
<evidence type="ECO:0000256" key="1">
    <source>
        <dbReference type="ARBA" id="ARBA00022741"/>
    </source>
</evidence>
<evidence type="ECO:0000313" key="5">
    <source>
        <dbReference type="EMBL" id="RKK02277.1"/>
    </source>
</evidence>
<dbReference type="AlphaFoldDB" id="A0A3A9J502"/>
<accession>A0A3A9J502</accession>
<dbReference type="EC" id="1.17.4.1" evidence="5"/>
<gene>
    <name evidence="5" type="ORF">D6Z83_20545</name>
</gene>
<dbReference type="InParanoid" id="A0A3A9J502"/>
<keyword evidence="2 3" id="KW-0067">ATP-binding</keyword>
<reference evidence="5 6" key="1">
    <citation type="submission" date="2018-09" db="EMBL/GenBank/DDBJ databases">
        <title>Roseomonas sp. nov., isolated from feces of Tibetan antelopes in the Qinghai-Tibet plateau, China.</title>
        <authorList>
            <person name="Tian Z."/>
        </authorList>
    </citation>
    <scope>NUCLEOTIDE SEQUENCE [LARGE SCALE GENOMIC DNA]</scope>
    <source>
        <strain evidence="5 6">Z24</strain>
    </source>
</reference>